<dbReference type="InterPro" id="IPR010499">
    <property type="entry name" value="AraC_E-bd"/>
</dbReference>
<dbReference type="GO" id="GO:0003677">
    <property type="term" value="F:DNA binding"/>
    <property type="evidence" value="ECO:0007669"/>
    <property type="project" value="UniProtKB-KW"/>
</dbReference>
<dbReference type="PROSITE" id="PS50937">
    <property type="entry name" value="HTH_MERR_2"/>
    <property type="match status" value="1"/>
</dbReference>
<dbReference type="Gene3D" id="3.20.80.10">
    <property type="entry name" value="Regulatory factor, effector binding domain"/>
    <property type="match status" value="1"/>
</dbReference>
<dbReference type="GO" id="GO:0003700">
    <property type="term" value="F:DNA-binding transcription factor activity"/>
    <property type="evidence" value="ECO:0007669"/>
    <property type="project" value="InterPro"/>
</dbReference>
<keyword evidence="4" id="KW-0804">Transcription</keyword>
<evidence type="ECO:0000256" key="4">
    <source>
        <dbReference type="ARBA" id="ARBA00023163"/>
    </source>
</evidence>
<dbReference type="Pfam" id="PF06445">
    <property type="entry name" value="GyrI-like"/>
    <property type="match status" value="1"/>
</dbReference>
<name>A0A6P1MFG3_9FIRM</name>
<evidence type="ECO:0000256" key="3">
    <source>
        <dbReference type="ARBA" id="ARBA00023125"/>
    </source>
</evidence>
<dbReference type="PANTHER" id="PTHR30204">
    <property type="entry name" value="REDOX-CYCLING DRUG-SENSING TRANSCRIPTIONAL ACTIVATOR SOXR"/>
    <property type="match status" value="1"/>
</dbReference>
<reference evidence="6 7" key="1">
    <citation type="submission" date="2020-01" db="EMBL/GenBank/DDBJ databases">
        <title>Genomic analysis of Aminipila sp. CBA3637.</title>
        <authorList>
            <person name="Kim Y.B."/>
            <person name="Roh S.W."/>
        </authorList>
    </citation>
    <scope>NUCLEOTIDE SEQUENCE [LARGE SCALE GENOMIC DNA]</scope>
    <source>
        <strain evidence="6 7">CBA3637</strain>
    </source>
</reference>
<feature type="domain" description="HTH merR-type" evidence="5">
    <location>
        <begin position="4"/>
        <end position="74"/>
    </location>
</feature>
<gene>
    <name evidence="6" type="ORF">Ami3637_09770</name>
</gene>
<dbReference type="PANTHER" id="PTHR30204:SF69">
    <property type="entry name" value="MERR-FAMILY TRANSCRIPTIONAL REGULATOR"/>
    <property type="match status" value="1"/>
</dbReference>
<protein>
    <submittedName>
        <fullName evidence="6">MerR family transcriptional regulator</fullName>
    </submittedName>
</protein>
<dbReference type="Pfam" id="PF13411">
    <property type="entry name" value="MerR_1"/>
    <property type="match status" value="1"/>
</dbReference>
<evidence type="ECO:0000313" key="6">
    <source>
        <dbReference type="EMBL" id="QHI72647.1"/>
    </source>
</evidence>
<keyword evidence="7" id="KW-1185">Reference proteome</keyword>
<evidence type="ECO:0000256" key="2">
    <source>
        <dbReference type="ARBA" id="ARBA00023015"/>
    </source>
</evidence>
<keyword evidence="3" id="KW-0238">DNA-binding</keyword>
<dbReference type="CDD" id="cd01107">
    <property type="entry name" value="HTH_BmrR"/>
    <property type="match status" value="1"/>
</dbReference>
<dbReference type="Proteomes" id="UP000463883">
    <property type="component" value="Chromosome"/>
</dbReference>
<dbReference type="InterPro" id="IPR000551">
    <property type="entry name" value="MerR-type_HTH_dom"/>
</dbReference>
<dbReference type="Gene3D" id="1.10.1660.10">
    <property type="match status" value="1"/>
</dbReference>
<proteinExistence type="predicted"/>
<dbReference type="InterPro" id="IPR009061">
    <property type="entry name" value="DNA-bd_dom_put_sf"/>
</dbReference>
<dbReference type="SUPFAM" id="SSF55136">
    <property type="entry name" value="Probable bacterial effector-binding domain"/>
    <property type="match status" value="1"/>
</dbReference>
<dbReference type="AlphaFoldDB" id="A0A6P1MFG3"/>
<keyword evidence="1" id="KW-0678">Repressor</keyword>
<dbReference type="SMART" id="SM00871">
    <property type="entry name" value="AraC_E_bind"/>
    <property type="match status" value="1"/>
</dbReference>
<dbReference type="SMART" id="SM00422">
    <property type="entry name" value="HTH_MERR"/>
    <property type="match status" value="1"/>
</dbReference>
<evidence type="ECO:0000313" key="7">
    <source>
        <dbReference type="Proteomes" id="UP000463883"/>
    </source>
</evidence>
<dbReference type="InterPro" id="IPR047057">
    <property type="entry name" value="MerR_fam"/>
</dbReference>
<evidence type="ECO:0000256" key="1">
    <source>
        <dbReference type="ARBA" id="ARBA00022491"/>
    </source>
</evidence>
<dbReference type="InterPro" id="IPR011256">
    <property type="entry name" value="Reg_factor_effector_dom_sf"/>
</dbReference>
<sequence length="272" mass="31887">MEDLFTIGQIAKLFDINIRTLRYYDEINFLKPEYIEPDSKYRYYSIKQFEHLNTIKYLRELNMPLFKIKEFLDNREVDGLVTMLKGQQDELTHKKYELERIERKIHNRLSQIQDAMKSDFNEIKEQVISERKIAVLKKSISLGEDIEYPIAELGSTHLLNSAIFLGKVALSIEKDNLEMGKFDEFSSVIVIVEEEDQSGTSCSELAKGTYLTLRFQGTHKDAKKYYKKLLKYLKERNYKICGNAIEIALIDEGMTNDISQHVTEIQIPYKKD</sequence>
<organism evidence="6 7">
    <name type="scientific">Aminipila terrae</name>
    <dbReference type="NCBI Taxonomy" id="2697030"/>
    <lineage>
        <taxon>Bacteria</taxon>
        <taxon>Bacillati</taxon>
        <taxon>Bacillota</taxon>
        <taxon>Clostridia</taxon>
        <taxon>Peptostreptococcales</taxon>
        <taxon>Anaerovoracaceae</taxon>
        <taxon>Aminipila</taxon>
    </lineage>
</organism>
<dbReference type="InterPro" id="IPR029442">
    <property type="entry name" value="GyrI-like"/>
</dbReference>
<accession>A0A6P1MFG3</accession>
<evidence type="ECO:0000259" key="5">
    <source>
        <dbReference type="PROSITE" id="PS50937"/>
    </source>
</evidence>
<dbReference type="RefSeq" id="WP_162362415.1">
    <property type="nucleotide sequence ID" value="NZ_CP047591.1"/>
</dbReference>
<dbReference type="SUPFAM" id="SSF46955">
    <property type="entry name" value="Putative DNA-binding domain"/>
    <property type="match status" value="1"/>
</dbReference>
<keyword evidence="2" id="KW-0805">Transcription regulation</keyword>
<dbReference type="KEGG" id="amic:Ami3637_09770"/>
<dbReference type="EMBL" id="CP047591">
    <property type="protein sequence ID" value="QHI72647.1"/>
    <property type="molecule type" value="Genomic_DNA"/>
</dbReference>